<organism evidence="3 4">
    <name type="scientific">Undibacterium parvum</name>
    <dbReference type="NCBI Taxonomy" id="401471"/>
    <lineage>
        <taxon>Bacteria</taxon>
        <taxon>Pseudomonadati</taxon>
        <taxon>Pseudomonadota</taxon>
        <taxon>Betaproteobacteria</taxon>
        <taxon>Burkholderiales</taxon>
        <taxon>Oxalobacteraceae</taxon>
        <taxon>Undibacterium</taxon>
    </lineage>
</organism>
<dbReference type="EMBL" id="CP034464">
    <property type="protein sequence ID" value="AZP14027.1"/>
    <property type="molecule type" value="Genomic_DNA"/>
</dbReference>
<protein>
    <submittedName>
        <fullName evidence="3">Uncharacterized protein</fullName>
    </submittedName>
</protein>
<keyword evidence="4" id="KW-1185">Reference proteome</keyword>
<evidence type="ECO:0000256" key="1">
    <source>
        <dbReference type="SAM" id="MobiDB-lite"/>
    </source>
</evidence>
<evidence type="ECO:0000313" key="3">
    <source>
        <dbReference type="EMBL" id="AZP14027.1"/>
    </source>
</evidence>
<feature type="compositionally biased region" description="Polar residues" evidence="1">
    <location>
        <begin position="49"/>
        <end position="78"/>
    </location>
</feature>
<dbReference type="Proteomes" id="UP000275663">
    <property type="component" value="Chromosome"/>
</dbReference>
<feature type="signal peptide" evidence="2">
    <location>
        <begin position="1"/>
        <end position="21"/>
    </location>
</feature>
<evidence type="ECO:0000256" key="2">
    <source>
        <dbReference type="SAM" id="SignalP"/>
    </source>
</evidence>
<sequence length="114" mass="12839">MKKISTCLLLLSVLSSGSICAQEKNLCKILCVSEKKECRKTADAKLQTDTHPFITESNSNSRNQSGQDMQARINSRQTQKNDSKNLRIEKYNACDSSYMQCVKLCAQENKKDAK</sequence>
<name>A0A3Q9BTW8_9BURK</name>
<dbReference type="AlphaFoldDB" id="A0A3Q9BTW8"/>
<accession>A0A3Q9BTW8</accession>
<proteinExistence type="predicted"/>
<feature type="region of interest" description="Disordered" evidence="1">
    <location>
        <begin position="49"/>
        <end position="84"/>
    </location>
</feature>
<feature type="chain" id="PRO_5018773925" evidence="2">
    <location>
        <begin position="22"/>
        <end position="114"/>
    </location>
</feature>
<dbReference type="KEGG" id="upv:EJN92_19725"/>
<keyword evidence="2" id="KW-0732">Signal</keyword>
<gene>
    <name evidence="3" type="ORF">EJN92_19725</name>
</gene>
<dbReference type="RefSeq" id="WP_126129388.1">
    <property type="nucleotide sequence ID" value="NZ_CP034464.1"/>
</dbReference>
<reference evidence="3 4" key="1">
    <citation type="journal article" date="2011" name="Int. J. Syst. Evol. Microbiol.">
        <title>Description of Undibacterium oligocarboniphilum sp. nov., isolated from purified water, and Undibacterium pigrum strain CCUG 49012 as the type strain of Undibacterium parvum sp. nov., and emended descriptions of the genus Undibacterium and the species Undibacterium pigrum.</title>
        <authorList>
            <person name="Eder W."/>
            <person name="Wanner G."/>
            <person name="Ludwig W."/>
            <person name="Busse H.J."/>
            <person name="Ziemke-Kageler F."/>
            <person name="Lang E."/>
        </authorList>
    </citation>
    <scope>NUCLEOTIDE SEQUENCE [LARGE SCALE GENOMIC DNA]</scope>
    <source>
        <strain evidence="3 4">DSM 23061</strain>
    </source>
</reference>
<evidence type="ECO:0000313" key="4">
    <source>
        <dbReference type="Proteomes" id="UP000275663"/>
    </source>
</evidence>